<dbReference type="Proteomes" id="UP001228690">
    <property type="component" value="Chromosome"/>
</dbReference>
<dbReference type="RefSeq" id="WP_326927620.1">
    <property type="nucleotide sequence ID" value="NZ_CP123443.1"/>
</dbReference>
<dbReference type="PANTHER" id="PTHR33841">
    <property type="entry name" value="DNA METHYLTRANSFERASE YEEA-RELATED"/>
    <property type="match status" value="1"/>
</dbReference>
<sequence length="558" mass="64513">MLADFVEMNNLVKNVSGINNFFTSQEEATELSDKIKEYNSIVSEPDRREYGDFQTNENLAFQVAQYVLSKNNDVEFILEPTCGKGNFILASIQQSNSLKKIVGIEIYKPYVWETKFKIFNYYLLNREIPKPEIDIIHGNVFEFDYNQLAKSTSHLKILIMGNPPWVTNSELGSIDSKNLPQKSNFKKHRGLEAITGKGNFDIGEYISLIMLKSFQNHNGSLAFLIKNSIVKNLIQDQKRNRFKISQSEKLNIDSQKEFNVSVNACLFLTHFNTAPEFTCKEFDFYSRDYLTTFGWYKDKFVYSVKDYDKSGIIDGKSVFTWRSGVKHDCAKVMEFERWNDHFINGLGEEIDLENKLVYGLLKSSDLKGNNNNTSRKLTIITQRKIGQETEYIQDNFPLTHQYLSSHKDFFDKRKSSVYKDKPDFSIFGIGDYSFTKYKVGISGLYKSTRFTLVCPMDSKPIMLDDTCYFIGFDELKMAQIAHCLVNSDAVQEFLKSIIFSDSKRSINKDVLMRIDFENAFKNYSFADAKEKISGLKIEHWEEFAVMIKANGKEPVTLF</sequence>
<name>A0ABY8MHD7_9SPIO</name>
<evidence type="ECO:0000313" key="5">
    <source>
        <dbReference type="Proteomes" id="UP001228690"/>
    </source>
</evidence>
<keyword evidence="1" id="KW-0489">Methyltransferase</keyword>
<dbReference type="SUPFAM" id="SSF53335">
    <property type="entry name" value="S-adenosyl-L-methionine-dependent methyltransferases"/>
    <property type="match status" value="1"/>
</dbReference>
<evidence type="ECO:0000313" key="4">
    <source>
        <dbReference type="EMBL" id="WGK69437.1"/>
    </source>
</evidence>
<evidence type="ECO:0000256" key="2">
    <source>
        <dbReference type="ARBA" id="ARBA00022679"/>
    </source>
</evidence>
<accession>A0ABY8MHD7</accession>
<dbReference type="Gene3D" id="3.40.50.150">
    <property type="entry name" value="Vaccinia Virus protein VP39"/>
    <property type="match status" value="1"/>
</dbReference>
<dbReference type="PANTHER" id="PTHR33841:SF5">
    <property type="entry name" value="DNA METHYLASE (MODIFICATION METHYLASE) (METHYLTRANSFERASE)-RELATED"/>
    <property type="match status" value="1"/>
</dbReference>
<protein>
    <submittedName>
        <fullName evidence="4">Uncharacterized protein</fullName>
    </submittedName>
</protein>
<keyword evidence="5" id="KW-1185">Reference proteome</keyword>
<evidence type="ECO:0000256" key="3">
    <source>
        <dbReference type="ARBA" id="ARBA00022691"/>
    </source>
</evidence>
<dbReference type="InterPro" id="IPR029063">
    <property type="entry name" value="SAM-dependent_MTases_sf"/>
</dbReference>
<keyword evidence="2" id="KW-0808">Transferase</keyword>
<dbReference type="EMBL" id="CP123443">
    <property type="protein sequence ID" value="WGK69437.1"/>
    <property type="molecule type" value="Genomic_DNA"/>
</dbReference>
<reference evidence="4 5" key="1">
    <citation type="submission" date="2023-04" db="EMBL/GenBank/DDBJ databases">
        <title>Spirochaete genome identified in red abalone sample constitutes a novel genus.</title>
        <authorList>
            <person name="Sharma S.P."/>
            <person name="Purcell C.M."/>
            <person name="Hyde J.R."/>
            <person name="Severin A.J."/>
        </authorList>
    </citation>
    <scope>NUCLEOTIDE SEQUENCE [LARGE SCALE GENOMIC DNA]</scope>
    <source>
        <strain evidence="4 5">SP-2023</strain>
    </source>
</reference>
<proteinExistence type="predicted"/>
<organism evidence="4 5">
    <name type="scientific">Candidatus Haliotispira prima</name>
    <dbReference type="NCBI Taxonomy" id="3034016"/>
    <lineage>
        <taxon>Bacteria</taxon>
        <taxon>Pseudomonadati</taxon>
        <taxon>Spirochaetota</taxon>
        <taxon>Spirochaetia</taxon>
        <taxon>Spirochaetales</taxon>
        <taxon>Spirochaetaceae</taxon>
        <taxon>Candidatus Haliotispira</taxon>
    </lineage>
</organism>
<dbReference type="InterPro" id="IPR050953">
    <property type="entry name" value="N4_N6_ade-DNA_methylase"/>
</dbReference>
<evidence type="ECO:0000256" key="1">
    <source>
        <dbReference type="ARBA" id="ARBA00022603"/>
    </source>
</evidence>
<gene>
    <name evidence="4" type="ORF">P0082_00855</name>
</gene>
<keyword evidence="3" id="KW-0949">S-adenosyl-L-methionine</keyword>